<comment type="caution">
    <text evidence="2">The sequence shown here is derived from an EMBL/GenBank/DDBJ whole genome shotgun (WGS) entry which is preliminary data.</text>
</comment>
<evidence type="ECO:0000313" key="2">
    <source>
        <dbReference type="EMBL" id="MBN7798043.1"/>
    </source>
</evidence>
<keyword evidence="3" id="KW-1185">Reference proteome</keyword>
<gene>
    <name evidence="2" type="ORF">JYP50_15650</name>
</gene>
<dbReference type="InterPro" id="IPR008620">
    <property type="entry name" value="FixH"/>
</dbReference>
<keyword evidence="1" id="KW-0812">Transmembrane</keyword>
<dbReference type="AlphaFoldDB" id="A0A939DHC2"/>
<proteinExistence type="predicted"/>
<keyword evidence="1" id="KW-1133">Transmembrane helix</keyword>
<dbReference type="EMBL" id="JAFKCZ010000011">
    <property type="protein sequence ID" value="MBN7798043.1"/>
    <property type="molecule type" value="Genomic_DNA"/>
</dbReference>
<feature type="transmembrane region" description="Helical" evidence="1">
    <location>
        <begin position="14"/>
        <end position="35"/>
    </location>
</feature>
<keyword evidence="1" id="KW-0472">Membrane</keyword>
<accession>A0A939DHC2</accession>
<dbReference type="Proteomes" id="UP000664303">
    <property type="component" value="Unassembled WGS sequence"/>
</dbReference>
<dbReference type="Pfam" id="PF05751">
    <property type="entry name" value="FixH"/>
    <property type="match status" value="1"/>
</dbReference>
<dbReference type="RefSeq" id="WP_206561486.1">
    <property type="nucleotide sequence ID" value="NZ_JAFKCZ010000011.1"/>
</dbReference>
<name>A0A939DHC2_9GAMM</name>
<organism evidence="2 3">
    <name type="scientific">Parahaliea mediterranea</name>
    <dbReference type="NCBI Taxonomy" id="651086"/>
    <lineage>
        <taxon>Bacteria</taxon>
        <taxon>Pseudomonadati</taxon>
        <taxon>Pseudomonadota</taxon>
        <taxon>Gammaproteobacteria</taxon>
        <taxon>Cellvibrionales</taxon>
        <taxon>Halieaceae</taxon>
        <taxon>Parahaliea</taxon>
    </lineage>
</organism>
<evidence type="ECO:0000313" key="3">
    <source>
        <dbReference type="Proteomes" id="UP000664303"/>
    </source>
</evidence>
<protein>
    <submittedName>
        <fullName evidence="2">FixH family protein</fullName>
    </submittedName>
</protein>
<reference evidence="2" key="1">
    <citation type="submission" date="2021-02" db="EMBL/GenBank/DDBJ databases">
        <title>PHA producing bacteria isolated from coastal sediment in Guangdong, Shenzhen.</title>
        <authorList>
            <person name="Zheng W."/>
            <person name="Yu S."/>
            <person name="Huang Y."/>
        </authorList>
    </citation>
    <scope>NUCLEOTIDE SEQUENCE</scope>
    <source>
        <strain evidence="2">TN14-10</strain>
    </source>
</reference>
<sequence length="162" mass="18553">MHASEGPRPWYRQFWPWFLMALPACAVVASLWTVYIAHRDADDLVVDDYYKDGLAINRQLEKRDYAERAGIAARVRVDGDDILVTVSGPVRAQQLALYLSHPIESDRDIRVTLQRASRDSFRARLPAPPAPRWHWVLDAGPDSRWRLDGSLSDANFSDVRRP</sequence>
<evidence type="ECO:0000256" key="1">
    <source>
        <dbReference type="SAM" id="Phobius"/>
    </source>
</evidence>